<accession>A0A8E2EM04</accession>
<organism evidence="2 3">
    <name type="scientific">Lepidopterella palustris CBS 459.81</name>
    <dbReference type="NCBI Taxonomy" id="1314670"/>
    <lineage>
        <taxon>Eukaryota</taxon>
        <taxon>Fungi</taxon>
        <taxon>Dikarya</taxon>
        <taxon>Ascomycota</taxon>
        <taxon>Pezizomycotina</taxon>
        <taxon>Dothideomycetes</taxon>
        <taxon>Pleosporomycetidae</taxon>
        <taxon>Mytilinidiales</taxon>
        <taxon>Argynnaceae</taxon>
        <taxon>Lepidopterella</taxon>
    </lineage>
</organism>
<keyword evidence="3" id="KW-1185">Reference proteome</keyword>
<gene>
    <name evidence="2" type="ORF">K432DRAFT_258118</name>
</gene>
<feature type="non-terminal residue" evidence="2">
    <location>
        <position position="55"/>
    </location>
</feature>
<evidence type="ECO:0000313" key="2">
    <source>
        <dbReference type="EMBL" id="OCK86461.1"/>
    </source>
</evidence>
<dbReference type="OrthoDB" id="2019572at2759"/>
<dbReference type="EMBL" id="KV744805">
    <property type="protein sequence ID" value="OCK86461.1"/>
    <property type="molecule type" value="Genomic_DNA"/>
</dbReference>
<dbReference type="PROSITE" id="PS51212">
    <property type="entry name" value="WSC"/>
    <property type="match status" value="1"/>
</dbReference>
<proteinExistence type="predicted"/>
<protein>
    <recommendedName>
        <fullName evidence="1">WSC domain-containing protein</fullName>
    </recommendedName>
</protein>
<evidence type="ECO:0000259" key="1">
    <source>
        <dbReference type="PROSITE" id="PS51212"/>
    </source>
</evidence>
<sequence length="55" mass="5756">VEMCGSFCSQYQYFGVDYGRECYCGNTIVAGSAPATSGCTKLCAGNSFEFCGGKS</sequence>
<feature type="non-terminal residue" evidence="2">
    <location>
        <position position="1"/>
    </location>
</feature>
<feature type="domain" description="WSC" evidence="1">
    <location>
        <begin position="1"/>
        <end position="55"/>
    </location>
</feature>
<reference evidence="2 3" key="1">
    <citation type="journal article" date="2016" name="Nat. Commun.">
        <title>Ectomycorrhizal ecology is imprinted in the genome of the dominant symbiotic fungus Cenococcum geophilum.</title>
        <authorList>
            <consortium name="DOE Joint Genome Institute"/>
            <person name="Peter M."/>
            <person name="Kohler A."/>
            <person name="Ohm R.A."/>
            <person name="Kuo A."/>
            <person name="Krutzmann J."/>
            <person name="Morin E."/>
            <person name="Arend M."/>
            <person name="Barry K.W."/>
            <person name="Binder M."/>
            <person name="Choi C."/>
            <person name="Clum A."/>
            <person name="Copeland A."/>
            <person name="Grisel N."/>
            <person name="Haridas S."/>
            <person name="Kipfer T."/>
            <person name="LaButti K."/>
            <person name="Lindquist E."/>
            <person name="Lipzen A."/>
            <person name="Maire R."/>
            <person name="Meier B."/>
            <person name="Mihaltcheva S."/>
            <person name="Molinier V."/>
            <person name="Murat C."/>
            <person name="Poggeler S."/>
            <person name="Quandt C.A."/>
            <person name="Sperisen C."/>
            <person name="Tritt A."/>
            <person name="Tisserant E."/>
            <person name="Crous P.W."/>
            <person name="Henrissat B."/>
            <person name="Nehls U."/>
            <person name="Egli S."/>
            <person name="Spatafora J.W."/>
            <person name="Grigoriev I.V."/>
            <person name="Martin F.M."/>
        </authorList>
    </citation>
    <scope>NUCLEOTIDE SEQUENCE [LARGE SCALE GENOMIC DNA]</scope>
    <source>
        <strain evidence="2 3">CBS 459.81</strain>
    </source>
</reference>
<dbReference type="Proteomes" id="UP000250266">
    <property type="component" value="Unassembled WGS sequence"/>
</dbReference>
<dbReference type="Pfam" id="PF01822">
    <property type="entry name" value="WSC"/>
    <property type="match status" value="1"/>
</dbReference>
<evidence type="ECO:0000313" key="3">
    <source>
        <dbReference type="Proteomes" id="UP000250266"/>
    </source>
</evidence>
<dbReference type="InterPro" id="IPR002889">
    <property type="entry name" value="WSC_carb-bd"/>
</dbReference>
<dbReference type="AlphaFoldDB" id="A0A8E2EM04"/>
<name>A0A8E2EM04_9PEZI</name>